<sequence length="887" mass="101766">MEIDLELPSGEHDKEDGEPNVIENMVNGGDEMHVGNMVEGRVGAHGGNGQDVNSPTRDSVEIDDDAIFEPCTGMIFESHEEAYIFYQEYAKFIGFSATTKNSRRSRASREFIDAKFACSRYGSKRKSYKAIHQRSCLKIGCKASMHVKRRKDGKWVIHNFVKEHNHELVPALAYYSQRHRNSNLVGKNNTDALHAVSVQTRTIYVSMSRQSGGCQNVGRPKNDSANQFDKGCHLVLDAEDAQVMLEYLMNMQNENSNFFYAIDLNEEQRLRNVFWVDAKSRHDYINFGDVISFDTTYVRNKYKMPFAPIIGVNHHSQFMLLGCALIADESTSTFVWLMQTWLRAMGGQAPTVIITDQDKAMKAAIAEVFPDARHCFCLWHILRKIPENLGHVTKRHDDFMTKFNKCIYRSWTDEQFEKRWWKLIDRFELKENEWIQSLYDDRKQWVPTYMKDTFFAGMSTTQRSESINSFFDRYVHRKTTLKEFVEQYEAILQDRYEEEAKADFETWHKQPALKSPSPFEKQLSIVYTHTIFKKFQVEVLGAVACHPKIENRDDTTMTFRVQDFEDHQDFIVSWNENNSEVSCLCRSFEYKGFLCRHAMIVLQISGVSNIPSHYILKRWTKAAKSRHTMRQGSEGVQSRVQRYNDLCQRAIRLGEEGSFSQESYNIAFRALVETLKLCVTVNNSIKSVAEPSTSAAHGPHDIEGEDLGNGMSKARKKKNSNKKRMLHSEPDVIALATQESLQEMGHLNSRAPTLDGSFITQQGMPGMEELSSRALTLDSYYGTRQNIQGMGQFNSMAPPRDVYYGNQQNMQGLGPLSSTAPNHDGYYGTQQSMHGLGQMDFRLPTSDSGFNIQGNLEDMEEPTLRSTQLRSEASKHLHEKHVSHYLG</sequence>
<dbReference type="PANTHER" id="PTHR31669">
    <property type="entry name" value="PROTEIN FAR1-RELATED SEQUENCE 10-RELATED"/>
    <property type="match status" value="1"/>
</dbReference>
<dbReference type="Pfam" id="PF10551">
    <property type="entry name" value="MULE"/>
    <property type="match status" value="1"/>
</dbReference>
<evidence type="ECO:0000256" key="3">
    <source>
        <dbReference type="ARBA" id="ARBA00022771"/>
    </source>
</evidence>
<dbReference type="GO" id="GO:0005634">
    <property type="term" value="C:nucleus"/>
    <property type="evidence" value="ECO:0007669"/>
    <property type="project" value="UniProtKB-SubCell"/>
</dbReference>
<dbReference type="Proteomes" id="UP000655225">
    <property type="component" value="Unassembled WGS sequence"/>
</dbReference>
<evidence type="ECO:0000313" key="9">
    <source>
        <dbReference type="EMBL" id="KAF8408600.1"/>
    </source>
</evidence>
<protein>
    <recommendedName>
        <fullName evidence="6">Protein FAR1-RELATED SEQUENCE</fullName>
    </recommendedName>
</protein>
<evidence type="ECO:0000259" key="8">
    <source>
        <dbReference type="PROSITE" id="PS50966"/>
    </source>
</evidence>
<organism evidence="9 10">
    <name type="scientific">Tetracentron sinense</name>
    <name type="common">Spur-leaf</name>
    <dbReference type="NCBI Taxonomy" id="13715"/>
    <lineage>
        <taxon>Eukaryota</taxon>
        <taxon>Viridiplantae</taxon>
        <taxon>Streptophyta</taxon>
        <taxon>Embryophyta</taxon>
        <taxon>Tracheophyta</taxon>
        <taxon>Spermatophyta</taxon>
        <taxon>Magnoliopsida</taxon>
        <taxon>Trochodendrales</taxon>
        <taxon>Trochodendraceae</taxon>
        <taxon>Tetracentron</taxon>
    </lineage>
</organism>
<comment type="similarity">
    <text evidence="1 6">Belongs to the FHY3/FAR1 family.</text>
</comment>
<dbReference type="InterPro" id="IPR004330">
    <property type="entry name" value="FAR1_DNA_bnd_dom"/>
</dbReference>
<accession>A0A834ZN02</accession>
<dbReference type="OMA" id="ACHTINT"/>
<comment type="function">
    <text evidence="6">Putative transcription activator involved in regulating light control of development.</text>
</comment>
<dbReference type="Pfam" id="PF04434">
    <property type="entry name" value="SWIM"/>
    <property type="match status" value="1"/>
</dbReference>
<dbReference type="InterPro" id="IPR007527">
    <property type="entry name" value="Znf_SWIM"/>
</dbReference>
<dbReference type="GO" id="GO:0008270">
    <property type="term" value="F:zinc ion binding"/>
    <property type="evidence" value="ECO:0007669"/>
    <property type="project" value="UniProtKB-UniRule"/>
</dbReference>
<evidence type="ECO:0000256" key="7">
    <source>
        <dbReference type="SAM" id="MobiDB-lite"/>
    </source>
</evidence>
<dbReference type="InterPro" id="IPR018289">
    <property type="entry name" value="MULE_transposase_dom"/>
</dbReference>
<evidence type="ECO:0000256" key="6">
    <source>
        <dbReference type="RuleBase" id="RU367018"/>
    </source>
</evidence>
<keyword evidence="4 6" id="KW-0862">Zinc</keyword>
<dbReference type="InterPro" id="IPR031052">
    <property type="entry name" value="FHY3/FAR1"/>
</dbReference>
<evidence type="ECO:0000256" key="4">
    <source>
        <dbReference type="ARBA" id="ARBA00022833"/>
    </source>
</evidence>
<gene>
    <name evidence="9" type="ORF">HHK36_004663</name>
</gene>
<keyword evidence="2 6" id="KW-0479">Metal-binding</keyword>
<proteinExistence type="inferred from homology"/>
<dbReference type="Pfam" id="PF03101">
    <property type="entry name" value="FAR1"/>
    <property type="match status" value="1"/>
</dbReference>
<dbReference type="InterPro" id="IPR006564">
    <property type="entry name" value="Znf_PMZ"/>
</dbReference>
<keyword evidence="10" id="KW-1185">Reference proteome</keyword>
<keyword evidence="6" id="KW-0539">Nucleus</keyword>
<dbReference type="OrthoDB" id="742364at2759"/>
<keyword evidence="3 5" id="KW-0863">Zinc-finger</keyword>
<dbReference type="PROSITE" id="PS50966">
    <property type="entry name" value="ZF_SWIM"/>
    <property type="match status" value="1"/>
</dbReference>
<dbReference type="SMART" id="SM00575">
    <property type="entry name" value="ZnF_PMZ"/>
    <property type="match status" value="1"/>
</dbReference>
<dbReference type="AlphaFoldDB" id="A0A834ZN02"/>
<comment type="subcellular location">
    <subcellularLocation>
        <location evidence="6">Nucleus</location>
    </subcellularLocation>
</comment>
<evidence type="ECO:0000256" key="1">
    <source>
        <dbReference type="ARBA" id="ARBA00005889"/>
    </source>
</evidence>
<dbReference type="PANTHER" id="PTHR31669:SF21">
    <property type="entry name" value="PROTEIN FAR-RED IMPAIRED RESPONSE 1"/>
    <property type="match status" value="1"/>
</dbReference>
<feature type="region of interest" description="Disordered" evidence="7">
    <location>
        <begin position="690"/>
        <end position="725"/>
    </location>
</feature>
<evidence type="ECO:0000256" key="5">
    <source>
        <dbReference type="PROSITE-ProRule" id="PRU00325"/>
    </source>
</evidence>
<evidence type="ECO:0000313" key="10">
    <source>
        <dbReference type="Proteomes" id="UP000655225"/>
    </source>
</evidence>
<evidence type="ECO:0000256" key="2">
    <source>
        <dbReference type="ARBA" id="ARBA00022723"/>
    </source>
</evidence>
<feature type="compositionally biased region" description="Basic residues" evidence="7">
    <location>
        <begin position="713"/>
        <end position="725"/>
    </location>
</feature>
<reference evidence="9 10" key="1">
    <citation type="submission" date="2020-04" db="EMBL/GenBank/DDBJ databases">
        <title>Plant Genome Project.</title>
        <authorList>
            <person name="Zhang R.-G."/>
        </authorList>
    </citation>
    <scope>NUCLEOTIDE SEQUENCE [LARGE SCALE GENOMIC DNA]</scope>
    <source>
        <strain evidence="9">YNK0</strain>
        <tissue evidence="9">Leaf</tissue>
    </source>
</reference>
<dbReference type="EMBL" id="JABCRI010000003">
    <property type="protein sequence ID" value="KAF8408600.1"/>
    <property type="molecule type" value="Genomic_DNA"/>
</dbReference>
<name>A0A834ZN02_TETSI</name>
<feature type="domain" description="SWIM-type" evidence="8">
    <location>
        <begin position="570"/>
        <end position="606"/>
    </location>
</feature>
<dbReference type="GO" id="GO:0006355">
    <property type="term" value="P:regulation of DNA-templated transcription"/>
    <property type="evidence" value="ECO:0007669"/>
    <property type="project" value="UniProtKB-UniRule"/>
</dbReference>
<comment type="caution">
    <text evidence="9">The sequence shown here is derived from an EMBL/GenBank/DDBJ whole genome shotgun (WGS) entry which is preliminary data.</text>
</comment>